<proteinExistence type="predicted"/>
<dbReference type="STRING" id="578942.SAMN05216289_11566"/>
<accession>A0A1I4Y8Q7</accession>
<keyword evidence="4" id="KW-1185">Reference proteome</keyword>
<protein>
    <recommendedName>
        <fullName evidence="2">DUF2059 domain-containing protein</fullName>
    </recommendedName>
</protein>
<dbReference type="OrthoDB" id="490569at2"/>
<evidence type="ECO:0000313" key="3">
    <source>
        <dbReference type="EMBL" id="SFN33959.1"/>
    </source>
</evidence>
<dbReference type="AlphaFoldDB" id="A0A1I4Y8Q7"/>
<dbReference type="RefSeq" id="WP_092408069.1">
    <property type="nucleotide sequence ID" value="NZ_FOVF01000015.1"/>
</dbReference>
<evidence type="ECO:0000313" key="4">
    <source>
        <dbReference type="Proteomes" id="UP000198575"/>
    </source>
</evidence>
<evidence type="ECO:0000259" key="2">
    <source>
        <dbReference type="Pfam" id="PF09832"/>
    </source>
</evidence>
<dbReference type="InterPro" id="IPR018637">
    <property type="entry name" value="DUF2059"/>
</dbReference>
<dbReference type="Proteomes" id="UP000198575">
    <property type="component" value="Unassembled WGS sequence"/>
</dbReference>
<keyword evidence="1" id="KW-0732">Signal</keyword>
<reference evidence="3 4" key="1">
    <citation type="submission" date="2016-10" db="EMBL/GenBank/DDBJ databases">
        <authorList>
            <person name="de Groot N.N."/>
        </authorList>
    </citation>
    <scope>NUCLEOTIDE SEQUENCE [LARGE SCALE GENOMIC DNA]</scope>
    <source>
        <strain evidence="3 4">CGMCC 1.7659</strain>
    </source>
</reference>
<organism evidence="3 4">
    <name type="scientific">Dokdonella immobilis</name>
    <dbReference type="NCBI Taxonomy" id="578942"/>
    <lineage>
        <taxon>Bacteria</taxon>
        <taxon>Pseudomonadati</taxon>
        <taxon>Pseudomonadota</taxon>
        <taxon>Gammaproteobacteria</taxon>
        <taxon>Lysobacterales</taxon>
        <taxon>Rhodanobacteraceae</taxon>
        <taxon>Dokdonella</taxon>
    </lineage>
</organism>
<name>A0A1I4Y8Q7_9GAMM</name>
<feature type="chain" id="PRO_5011636072" description="DUF2059 domain-containing protein" evidence="1">
    <location>
        <begin position="20"/>
        <end position="184"/>
    </location>
</feature>
<feature type="signal peptide" evidence="1">
    <location>
        <begin position="1"/>
        <end position="19"/>
    </location>
</feature>
<gene>
    <name evidence="3" type="ORF">SAMN05216289_11566</name>
</gene>
<dbReference type="Pfam" id="PF09832">
    <property type="entry name" value="DUF2059"/>
    <property type="match status" value="1"/>
</dbReference>
<sequence length="184" mass="20562">MKKLYVFALLLLICGSAAAAPSAAKPVDEKITLSIELMQIMNFDKTMQSMQGQMRGMMEEQFKSYAACEAAQPVLREFSGKLSDRMMDYLTDENLKVDIAAVYADVFTVEELRGVIDFYRSPIGKKLIERMPELMQKSMVITQDRMKAMMPELKALGEEYGTRIQAAAKTCAQGAEADETASEE</sequence>
<dbReference type="EMBL" id="FOVF01000015">
    <property type="protein sequence ID" value="SFN33959.1"/>
    <property type="molecule type" value="Genomic_DNA"/>
</dbReference>
<evidence type="ECO:0000256" key="1">
    <source>
        <dbReference type="SAM" id="SignalP"/>
    </source>
</evidence>
<feature type="domain" description="DUF2059" evidence="2">
    <location>
        <begin position="94"/>
        <end position="152"/>
    </location>
</feature>